<keyword evidence="4 8" id="KW-0418">Kinase</keyword>
<keyword evidence="5" id="KW-0067">ATP-binding</keyword>
<proteinExistence type="predicted"/>
<reference evidence="8" key="1">
    <citation type="submission" date="2020-06" db="EMBL/GenBank/DDBJ databases">
        <authorList>
            <person name="Li T."/>
            <person name="Hu X."/>
            <person name="Zhang T."/>
            <person name="Song X."/>
            <person name="Zhang H."/>
            <person name="Dai N."/>
            <person name="Sheng W."/>
            <person name="Hou X."/>
            <person name="Wei L."/>
        </authorList>
    </citation>
    <scope>NUCLEOTIDE SEQUENCE</scope>
    <source>
        <strain evidence="8">K16</strain>
        <tissue evidence="8">Leaf</tissue>
    </source>
</reference>
<keyword evidence="2" id="KW-0808">Transferase</keyword>
<evidence type="ECO:0000259" key="7">
    <source>
        <dbReference type="SMART" id="SM00219"/>
    </source>
</evidence>
<dbReference type="GO" id="GO:0005886">
    <property type="term" value="C:plasma membrane"/>
    <property type="evidence" value="ECO:0007669"/>
    <property type="project" value="TreeGrafter"/>
</dbReference>
<comment type="caution">
    <text evidence="8">The sequence shown here is derived from an EMBL/GenBank/DDBJ whole genome shotgun (WGS) entry which is preliminary data.</text>
</comment>
<dbReference type="Gene3D" id="1.10.510.10">
    <property type="entry name" value="Transferase(Phosphotransferase) domain 1"/>
    <property type="match status" value="1"/>
</dbReference>
<evidence type="ECO:0000256" key="4">
    <source>
        <dbReference type="ARBA" id="ARBA00022777"/>
    </source>
</evidence>
<dbReference type="PANTHER" id="PTHR27002">
    <property type="entry name" value="RECEPTOR-LIKE SERINE/THREONINE-PROTEIN KINASE SD1-8"/>
    <property type="match status" value="1"/>
</dbReference>
<evidence type="ECO:0000256" key="3">
    <source>
        <dbReference type="ARBA" id="ARBA00022741"/>
    </source>
</evidence>
<evidence type="ECO:0000256" key="6">
    <source>
        <dbReference type="SAM" id="MobiDB-lite"/>
    </source>
</evidence>
<reference evidence="8" key="2">
    <citation type="journal article" date="2024" name="Plant">
        <title>Genomic evolution and insights into agronomic trait innovations of Sesamum species.</title>
        <authorList>
            <person name="Miao H."/>
            <person name="Wang L."/>
            <person name="Qu L."/>
            <person name="Liu H."/>
            <person name="Sun Y."/>
            <person name="Le M."/>
            <person name="Wang Q."/>
            <person name="Wei S."/>
            <person name="Zheng Y."/>
            <person name="Lin W."/>
            <person name="Duan Y."/>
            <person name="Cao H."/>
            <person name="Xiong S."/>
            <person name="Wang X."/>
            <person name="Wei L."/>
            <person name="Li C."/>
            <person name="Ma Q."/>
            <person name="Ju M."/>
            <person name="Zhao R."/>
            <person name="Li G."/>
            <person name="Mu C."/>
            <person name="Tian Q."/>
            <person name="Mei H."/>
            <person name="Zhang T."/>
            <person name="Gao T."/>
            <person name="Zhang H."/>
        </authorList>
    </citation>
    <scope>NUCLEOTIDE SEQUENCE</scope>
    <source>
        <strain evidence="8">K16</strain>
    </source>
</reference>
<accession>A0AAE2BKW5</accession>
<dbReference type="GO" id="GO:0005524">
    <property type="term" value="F:ATP binding"/>
    <property type="evidence" value="ECO:0007669"/>
    <property type="project" value="UniProtKB-KW"/>
</dbReference>
<dbReference type="GO" id="GO:0004674">
    <property type="term" value="F:protein serine/threonine kinase activity"/>
    <property type="evidence" value="ECO:0007669"/>
    <property type="project" value="UniProtKB-KW"/>
</dbReference>
<sequence>MVLHENLFLDSPLLDESSQPSSRSSPPPSSSSPPLSSSTPPSSSGSIPSSSATPTFKQSKRVVLVVLAIALFIMRKIKQGKKEENLHELLRLEGLTETYELNGKTPQGQDIAVKILSRQSGQGLLEFKTELILISKLQHVNLVKLLALHSHGDDKMLIYDYMPNKSLDFFLFMVTGPEYAMQGIFSVKSDVYSFGVLVLEIVSGRRINSFHQIEGPLNGGIRLGALEKRFCNRAHGSNVEDFMHYKSIAQMHSYWASMR</sequence>
<dbReference type="PANTHER" id="PTHR27002:SF1082">
    <property type="entry name" value="OS06G0693000 PROTEIN"/>
    <property type="match status" value="1"/>
</dbReference>
<dbReference type="InterPro" id="IPR011009">
    <property type="entry name" value="Kinase-like_dom_sf"/>
</dbReference>
<evidence type="ECO:0000256" key="1">
    <source>
        <dbReference type="ARBA" id="ARBA00022527"/>
    </source>
</evidence>
<evidence type="ECO:0000313" key="9">
    <source>
        <dbReference type="Proteomes" id="UP001289374"/>
    </source>
</evidence>
<protein>
    <submittedName>
        <fullName evidence="8">G-type lectin S-receptor-like serine/threonine-protein kinase</fullName>
    </submittedName>
</protein>
<dbReference type="InterPro" id="IPR020635">
    <property type="entry name" value="Tyr_kinase_cat_dom"/>
</dbReference>
<feature type="domain" description="Tyrosine-protein kinase catalytic" evidence="7">
    <location>
        <begin position="71"/>
        <end position="243"/>
    </location>
</feature>
<dbReference type="Gene3D" id="3.30.200.20">
    <property type="entry name" value="Phosphorylase Kinase, domain 1"/>
    <property type="match status" value="1"/>
</dbReference>
<dbReference type="SMART" id="SM00219">
    <property type="entry name" value="TyrKc"/>
    <property type="match status" value="1"/>
</dbReference>
<keyword evidence="1" id="KW-0723">Serine/threonine-protein kinase</keyword>
<evidence type="ECO:0000256" key="2">
    <source>
        <dbReference type="ARBA" id="ARBA00022679"/>
    </source>
</evidence>
<dbReference type="Proteomes" id="UP001289374">
    <property type="component" value="Unassembled WGS sequence"/>
</dbReference>
<gene>
    <name evidence="8" type="ORF">Sango_2252000</name>
</gene>
<evidence type="ECO:0000313" key="8">
    <source>
        <dbReference type="EMBL" id="KAK4389150.1"/>
    </source>
</evidence>
<evidence type="ECO:0000256" key="5">
    <source>
        <dbReference type="ARBA" id="ARBA00022840"/>
    </source>
</evidence>
<keyword evidence="3" id="KW-0547">Nucleotide-binding</keyword>
<dbReference type="InterPro" id="IPR001245">
    <property type="entry name" value="Ser-Thr/Tyr_kinase_cat_dom"/>
</dbReference>
<name>A0AAE2BKW5_9LAMI</name>
<dbReference type="SUPFAM" id="SSF56112">
    <property type="entry name" value="Protein kinase-like (PK-like)"/>
    <property type="match status" value="1"/>
</dbReference>
<dbReference type="EMBL" id="JACGWL010000013">
    <property type="protein sequence ID" value="KAK4389150.1"/>
    <property type="molecule type" value="Genomic_DNA"/>
</dbReference>
<dbReference type="GO" id="GO:0004713">
    <property type="term" value="F:protein tyrosine kinase activity"/>
    <property type="evidence" value="ECO:0007669"/>
    <property type="project" value="InterPro"/>
</dbReference>
<feature type="compositionally biased region" description="Low complexity" evidence="6">
    <location>
        <begin position="32"/>
        <end position="51"/>
    </location>
</feature>
<organism evidence="8 9">
    <name type="scientific">Sesamum angolense</name>
    <dbReference type="NCBI Taxonomy" id="2727404"/>
    <lineage>
        <taxon>Eukaryota</taxon>
        <taxon>Viridiplantae</taxon>
        <taxon>Streptophyta</taxon>
        <taxon>Embryophyta</taxon>
        <taxon>Tracheophyta</taxon>
        <taxon>Spermatophyta</taxon>
        <taxon>Magnoliopsida</taxon>
        <taxon>eudicotyledons</taxon>
        <taxon>Gunneridae</taxon>
        <taxon>Pentapetalae</taxon>
        <taxon>asterids</taxon>
        <taxon>lamiids</taxon>
        <taxon>Lamiales</taxon>
        <taxon>Pedaliaceae</taxon>
        <taxon>Sesamum</taxon>
    </lineage>
</organism>
<keyword evidence="9" id="KW-1185">Reference proteome</keyword>
<dbReference type="Pfam" id="PF07714">
    <property type="entry name" value="PK_Tyr_Ser-Thr"/>
    <property type="match status" value="2"/>
</dbReference>
<feature type="region of interest" description="Disordered" evidence="6">
    <location>
        <begin position="1"/>
        <end position="54"/>
    </location>
</feature>
<dbReference type="AlphaFoldDB" id="A0AAE2BKW5"/>